<evidence type="ECO:0000259" key="2">
    <source>
        <dbReference type="PROSITE" id="PS50157"/>
    </source>
</evidence>
<proteinExistence type="predicted"/>
<dbReference type="InterPro" id="IPR013087">
    <property type="entry name" value="Znf_C2H2_type"/>
</dbReference>
<protein>
    <recommendedName>
        <fullName evidence="2">C2H2-type domain-containing protein</fullName>
    </recommendedName>
</protein>
<organism evidence="3 4">
    <name type="scientific">Steinernema carpocapsae</name>
    <name type="common">Entomopathogenic nematode</name>
    <dbReference type="NCBI Taxonomy" id="34508"/>
    <lineage>
        <taxon>Eukaryota</taxon>
        <taxon>Metazoa</taxon>
        <taxon>Ecdysozoa</taxon>
        <taxon>Nematoda</taxon>
        <taxon>Chromadorea</taxon>
        <taxon>Rhabditida</taxon>
        <taxon>Tylenchina</taxon>
        <taxon>Panagrolaimomorpha</taxon>
        <taxon>Strongyloidoidea</taxon>
        <taxon>Steinernematidae</taxon>
        <taxon>Steinernema</taxon>
    </lineage>
</organism>
<accession>A0A4U5N5H3</accession>
<dbReference type="SMART" id="SM00355">
    <property type="entry name" value="ZnF_C2H2"/>
    <property type="match status" value="3"/>
</dbReference>
<dbReference type="AlphaFoldDB" id="A0A4U5N5H3"/>
<dbReference type="Proteomes" id="UP000298663">
    <property type="component" value="Unassembled WGS sequence"/>
</dbReference>
<keyword evidence="1" id="KW-0863">Zinc-finger</keyword>
<reference evidence="3 4" key="1">
    <citation type="journal article" date="2015" name="Genome Biol.">
        <title>Comparative genomics of Steinernema reveals deeply conserved gene regulatory networks.</title>
        <authorList>
            <person name="Dillman A.R."/>
            <person name="Macchietto M."/>
            <person name="Porter C.F."/>
            <person name="Rogers A."/>
            <person name="Williams B."/>
            <person name="Antoshechkin I."/>
            <person name="Lee M.M."/>
            <person name="Goodwin Z."/>
            <person name="Lu X."/>
            <person name="Lewis E.E."/>
            <person name="Goodrich-Blair H."/>
            <person name="Stock S.P."/>
            <person name="Adams B.J."/>
            <person name="Sternberg P.W."/>
            <person name="Mortazavi A."/>
        </authorList>
    </citation>
    <scope>NUCLEOTIDE SEQUENCE [LARGE SCALE GENOMIC DNA]</scope>
    <source>
        <strain evidence="3 4">ALL</strain>
    </source>
</reference>
<gene>
    <name evidence="3" type="ORF">L596_018724</name>
</gene>
<dbReference type="EMBL" id="AZBU02000005">
    <property type="protein sequence ID" value="TKR77816.1"/>
    <property type="molecule type" value="Genomic_DNA"/>
</dbReference>
<reference evidence="3 4" key="2">
    <citation type="journal article" date="2019" name="G3 (Bethesda)">
        <title>Hybrid Assembly of the Genome of the Entomopathogenic Nematode Steinernema carpocapsae Identifies the X-Chromosome.</title>
        <authorList>
            <person name="Serra L."/>
            <person name="Macchietto M."/>
            <person name="Macias-Munoz A."/>
            <person name="McGill C.J."/>
            <person name="Rodriguez I.M."/>
            <person name="Rodriguez B."/>
            <person name="Murad R."/>
            <person name="Mortazavi A."/>
        </authorList>
    </citation>
    <scope>NUCLEOTIDE SEQUENCE [LARGE SCALE GENOMIC DNA]</scope>
    <source>
        <strain evidence="3 4">ALL</strain>
    </source>
</reference>
<dbReference type="GO" id="GO:0008270">
    <property type="term" value="F:zinc ion binding"/>
    <property type="evidence" value="ECO:0007669"/>
    <property type="project" value="UniProtKB-KW"/>
</dbReference>
<dbReference type="PROSITE" id="PS00028">
    <property type="entry name" value="ZINC_FINGER_C2H2_1"/>
    <property type="match status" value="2"/>
</dbReference>
<keyword evidence="1" id="KW-0479">Metal-binding</keyword>
<keyword evidence="1" id="KW-0862">Zinc</keyword>
<name>A0A4U5N5H3_STECR</name>
<dbReference type="PROSITE" id="PS50157">
    <property type="entry name" value="ZINC_FINGER_C2H2_2"/>
    <property type="match status" value="1"/>
</dbReference>
<feature type="domain" description="C2H2-type" evidence="2">
    <location>
        <begin position="139"/>
        <end position="161"/>
    </location>
</feature>
<evidence type="ECO:0000256" key="1">
    <source>
        <dbReference type="PROSITE-ProRule" id="PRU00042"/>
    </source>
</evidence>
<evidence type="ECO:0000313" key="3">
    <source>
        <dbReference type="EMBL" id="TKR77816.1"/>
    </source>
</evidence>
<evidence type="ECO:0000313" key="4">
    <source>
        <dbReference type="Proteomes" id="UP000298663"/>
    </source>
</evidence>
<dbReference type="OrthoDB" id="5821559at2759"/>
<comment type="caution">
    <text evidence="3">The sequence shown here is derived from an EMBL/GenBank/DDBJ whole genome shotgun (WGS) entry which is preliminary data.</text>
</comment>
<keyword evidence="4" id="KW-1185">Reference proteome</keyword>
<sequence>MSLRASVVVFEAERRSSLDARLKGRLSLKNDNFRRENRENPDFILIPENCGPVEFGSKLKSTLAQKEFKFKDAATFTSNRKRVKRPHRFYNVSFLLHASIKSPTFKMGDERPEVPNFEEMLINNPIRRWFEKRTPPMHFHCIDCGEVFTAKIAFDKHVVCHQMLDICYQLQETEDMRFEFEDEVPEFPLPKEDFSWDAEFDKENEPPEDVAAIVPDPNSMQSLSFESPGSDEGSSFDSLPPVFSPPVLNALFADSDRLCSFCFESFPTELGIAGHLIESHASKATVIRVSKNNEVLINITPSATCDYCPQSVFSSDHEYFLHVWKDHIQEGEELPEIKRPYNITLELTGAEGTVGVIAYYKAFLPNGAYKKITVFKDLY</sequence>